<gene>
    <name evidence="16" type="ORF">EXIGLDRAFT_648326</name>
</gene>
<dbReference type="OrthoDB" id="20839at2759"/>
<feature type="compositionally biased region" description="Low complexity" evidence="11">
    <location>
        <begin position="965"/>
        <end position="976"/>
    </location>
</feature>
<evidence type="ECO:0000259" key="12">
    <source>
        <dbReference type="PROSITE" id="PS50014"/>
    </source>
</evidence>
<keyword evidence="5" id="KW-0862">Zinc</keyword>
<dbReference type="SUPFAM" id="SSF63748">
    <property type="entry name" value="Tudor/PWWP/MBT"/>
    <property type="match status" value="1"/>
</dbReference>
<dbReference type="PRINTS" id="PR00503">
    <property type="entry name" value="BROMODOMAIN"/>
</dbReference>
<dbReference type="FunFam" id="3.30.40.10:FF:000008">
    <property type="entry name" value="Bromodomain containing 1, isoform CRA_a"/>
    <property type="match status" value="1"/>
</dbReference>
<dbReference type="Gene3D" id="3.30.40.10">
    <property type="entry name" value="Zinc/RING finger domain, C3HC4 (zinc finger)"/>
    <property type="match status" value="2"/>
</dbReference>
<feature type="domain" description="PHD-type" evidence="15">
    <location>
        <begin position="187"/>
        <end position="301"/>
    </location>
</feature>
<evidence type="ECO:0000256" key="5">
    <source>
        <dbReference type="ARBA" id="ARBA00022833"/>
    </source>
</evidence>
<feature type="domain" description="PHD-type" evidence="13">
    <location>
        <begin position="133"/>
        <end position="183"/>
    </location>
</feature>
<evidence type="ECO:0000313" key="17">
    <source>
        <dbReference type="Proteomes" id="UP000077266"/>
    </source>
</evidence>
<dbReference type="Pfam" id="PF13831">
    <property type="entry name" value="PHD_2"/>
    <property type="match status" value="1"/>
</dbReference>
<evidence type="ECO:0000256" key="4">
    <source>
        <dbReference type="ARBA" id="ARBA00022771"/>
    </source>
</evidence>
<dbReference type="GO" id="GO:0006325">
    <property type="term" value="P:chromatin organization"/>
    <property type="evidence" value="ECO:0007669"/>
    <property type="project" value="UniProtKB-ARBA"/>
</dbReference>
<keyword evidence="7 9" id="KW-0103">Bromodomain</keyword>
<dbReference type="InParanoid" id="A0A165H201"/>
<dbReference type="Gene3D" id="2.30.30.140">
    <property type="match status" value="1"/>
</dbReference>
<feature type="region of interest" description="Disordered" evidence="11">
    <location>
        <begin position="575"/>
        <end position="606"/>
    </location>
</feature>
<dbReference type="SUPFAM" id="SSF47370">
    <property type="entry name" value="Bromodomain"/>
    <property type="match status" value="1"/>
</dbReference>
<evidence type="ECO:0000256" key="2">
    <source>
        <dbReference type="ARBA" id="ARBA00022723"/>
    </source>
</evidence>
<feature type="compositionally biased region" description="Pro residues" evidence="11">
    <location>
        <begin position="837"/>
        <end position="847"/>
    </location>
</feature>
<dbReference type="InterPro" id="IPR013083">
    <property type="entry name" value="Znf_RING/FYVE/PHD"/>
</dbReference>
<evidence type="ECO:0000259" key="15">
    <source>
        <dbReference type="PROSITE" id="PS51805"/>
    </source>
</evidence>
<dbReference type="InterPro" id="IPR034732">
    <property type="entry name" value="EPHD"/>
</dbReference>
<reference evidence="16 17" key="1">
    <citation type="journal article" date="2016" name="Mol. Biol. Evol.">
        <title>Comparative Genomics of Early-Diverging Mushroom-Forming Fungi Provides Insights into the Origins of Lignocellulose Decay Capabilities.</title>
        <authorList>
            <person name="Nagy L.G."/>
            <person name="Riley R."/>
            <person name="Tritt A."/>
            <person name="Adam C."/>
            <person name="Daum C."/>
            <person name="Floudas D."/>
            <person name="Sun H."/>
            <person name="Yadav J.S."/>
            <person name="Pangilinan J."/>
            <person name="Larsson K.H."/>
            <person name="Matsuura K."/>
            <person name="Barry K."/>
            <person name="Labutti K."/>
            <person name="Kuo R."/>
            <person name="Ohm R.A."/>
            <person name="Bhattacharya S.S."/>
            <person name="Shirouzu T."/>
            <person name="Yoshinaga Y."/>
            <person name="Martin F.M."/>
            <person name="Grigoriev I.V."/>
            <person name="Hibbett D.S."/>
        </authorList>
    </citation>
    <scope>NUCLEOTIDE SEQUENCE [LARGE SCALE GENOMIC DNA]</scope>
    <source>
        <strain evidence="16 17">HHB12029</strain>
    </source>
</reference>
<dbReference type="PROSITE" id="PS50016">
    <property type="entry name" value="ZF_PHD_2"/>
    <property type="match status" value="1"/>
</dbReference>
<keyword evidence="17" id="KW-1185">Reference proteome</keyword>
<dbReference type="PROSITE" id="PS50812">
    <property type="entry name" value="PWWP"/>
    <property type="match status" value="1"/>
</dbReference>
<feature type="compositionally biased region" description="Low complexity" evidence="11">
    <location>
        <begin position="592"/>
        <end position="606"/>
    </location>
</feature>
<dbReference type="InterPro" id="IPR019787">
    <property type="entry name" value="Znf_PHD-finger"/>
</dbReference>
<name>A0A165H201_EXIGL</name>
<dbReference type="Gene3D" id="1.20.920.10">
    <property type="entry name" value="Bromodomain-like"/>
    <property type="match status" value="1"/>
</dbReference>
<sequence>MSSTPHATPSLPVVRFRKVQDDGPRGSKNKLAGVHDQQAQSFGYNKPGDLFVRPAQYIHYVEPLESELAVRVEYDLDEQDQEWIDALNAERKKEQLDAVSYETFEVIMDRLEKEYFELMKHVPKPENALPSEDSTCNVCDDGEGENSNVIVFCDGCNLAVHQDCYGVPYIPEGQWLCRKCTVSPESPVSCVLCPNEGGAFKQTATGQWVHLLCAIWIPEVNVANMTFMEPIENVNRIPKNRMKLTCSICRLRGPCIQCDNKSCFAAFHVTCARQQKFLAPMKALPGVEEAPPLRAFCEKHLPPDLAEARNEAFEALEAQDAAALTSSPSNRDRKGKAARAHAKSYNLGPPLVPWIIVEHILAYVTRVRVRKMREFVVLVCKYWSLKREARRGAPLLKRLHLEPWTTSAVDRNSGEEHRRMKLATMSAVRTDLEKLRLATALVKQREKAKKSQATLIYDLLADFLFPHEAALRNAFERITFLDRLQYFRHPISRDDTPDYFDVVVKPLCWNDVDERLDRHEYWDVQAFIDDMNLVLDNAILYNKKDTPYFKAAEKMKTQAAPILSALHVYSLQQPLPPAASANDQEVKDEPNPDGTPAAATPTTLGDLEPTLDLLRLLCERELVTDDPEMEYELTTAPFESLFALEQPVLRLPPNEPSTPPPPLRESTPTPPPPPPPPPLPPAKSKAKKAPAKGKKTGPSDDSTVASTPATEEVVFTETDADPAAGEIDAEPAAAEPKMEPEQTSEVPGMSQPPPSSSSSAIVEAIVSETPSESAEPQAAPGSPMRPGVKRKRQSSDTSPTVVIPDVVSSVDNRSSFALFNQGWVLDANTRRGGRQAPPDPSTLPPLPKKARKGDRPKSRLSVVASTAEENETLDSQAAAAAAAASSSGLAPAFELSSEPAPPAPRVETPRKSVSATPSSQPMDIDRPPAPPPITPRKRRVPASATPSQAPSASGKMSSVPPPASSDPVASTSSDPATQSSDKPGKPPKPTFPKRPRPSQPRLDINNISPPKYEEGKDMLEDGTLVWAKMPGFPWYPALVFEEDDLGVPPKVRGDKPSSAAKERLHLVRFFSDPVSWGWIPPSGLQMLGDDDAADGLILGKQRYKQNKDRNEITAAYRLAMAQLQDGYDPAMDQEVTPEVDASTAAGPTAIPQPALEMEMHASAAAI</sequence>
<dbReference type="PROSITE" id="PS51805">
    <property type="entry name" value="EPHD"/>
    <property type="match status" value="1"/>
</dbReference>
<dbReference type="SMART" id="SM00293">
    <property type="entry name" value="PWWP"/>
    <property type="match status" value="1"/>
</dbReference>
<keyword evidence="8" id="KW-0539">Nucleus</keyword>
<evidence type="ECO:0000256" key="8">
    <source>
        <dbReference type="ARBA" id="ARBA00023242"/>
    </source>
</evidence>
<evidence type="ECO:0000256" key="9">
    <source>
        <dbReference type="PROSITE-ProRule" id="PRU00035"/>
    </source>
</evidence>
<dbReference type="SMART" id="SM00249">
    <property type="entry name" value="PHD"/>
    <property type="match status" value="2"/>
</dbReference>
<keyword evidence="6" id="KW-0007">Acetylation</keyword>
<feature type="domain" description="PWWP" evidence="14">
    <location>
        <begin position="1021"/>
        <end position="1090"/>
    </location>
</feature>
<dbReference type="CDD" id="cd04369">
    <property type="entry name" value="Bromodomain"/>
    <property type="match status" value="1"/>
</dbReference>
<feature type="region of interest" description="Disordered" evidence="11">
    <location>
        <begin position="650"/>
        <end position="807"/>
    </location>
</feature>
<dbReference type="AlphaFoldDB" id="A0A165H201"/>
<dbReference type="PANTHER" id="PTHR13793:SF107">
    <property type="entry name" value="BROMODOMAIN-CONTAINING PROTEIN HOMOLOG"/>
    <property type="match status" value="1"/>
</dbReference>
<dbReference type="STRING" id="1314781.A0A165H201"/>
<dbReference type="InterPro" id="IPR011011">
    <property type="entry name" value="Znf_FYVE_PHD"/>
</dbReference>
<keyword evidence="3" id="KW-0677">Repeat</keyword>
<dbReference type="Pfam" id="PF00855">
    <property type="entry name" value="PWWP"/>
    <property type="match status" value="1"/>
</dbReference>
<feature type="compositionally biased region" description="Low complexity" evidence="11">
    <location>
        <begin position="877"/>
        <end position="887"/>
    </location>
</feature>
<dbReference type="PROSITE" id="PS50014">
    <property type="entry name" value="BROMODOMAIN_2"/>
    <property type="match status" value="1"/>
</dbReference>
<dbReference type="InterPro" id="IPR001965">
    <property type="entry name" value="Znf_PHD"/>
</dbReference>
<dbReference type="InterPro" id="IPR050701">
    <property type="entry name" value="Histone_Mod_Regulator"/>
</dbReference>
<dbReference type="PROSITE" id="PS01359">
    <property type="entry name" value="ZF_PHD_1"/>
    <property type="match status" value="1"/>
</dbReference>
<feature type="region of interest" description="Disordered" evidence="11">
    <location>
        <begin position="828"/>
        <end position="1015"/>
    </location>
</feature>
<dbReference type="EMBL" id="KV426029">
    <property type="protein sequence ID" value="KZV91336.1"/>
    <property type="molecule type" value="Genomic_DNA"/>
</dbReference>
<dbReference type="PROSITE" id="PS00633">
    <property type="entry name" value="BROMODOMAIN_1"/>
    <property type="match status" value="1"/>
</dbReference>
<feature type="compositionally biased region" description="Basic residues" evidence="11">
    <location>
        <begin position="684"/>
        <end position="695"/>
    </location>
</feature>
<feature type="compositionally biased region" description="Low complexity" evidence="11">
    <location>
        <begin position="941"/>
        <end position="953"/>
    </location>
</feature>
<dbReference type="Pfam" id="PF00439">
    <property type="entry name" value="Bromodomain"/>
    <property type="match status" value="1"/>
</dbReference>
<evidence type="ECO:0008006" key="18">
    <source>
        <dbReference type="Google" id="ProtNLM"/>
    </source>
</evidence>
<feature type="compositionally biased region" description="Low complexity" evidence="11">
    <location>
        <begin position="756"/>
        <end position="768"/>
    </location>
</feature>
<evidence type="ECO:0000313" key="16">
    <source>
        <dbReference type="EMBL" id="KZV91336.1"/>
    </source>
</evidence>
<keyword evidence="2" id="KW-0479">Metal-binding</keyword>
<dbReference type="InterPro" id="IPR036427">
    <property type="entry name" value="Bromodomain-like_sf"/>
</dbReference>
<dbReference type="GO" id="GO:0006357">
    <property type="term" value="P:regulation of transcription by RNA polymerase II"/>
    <property type="evidence" value="ECO:0007669"/>
    <property type="project" value="TreeGrafter"/>
</dbReference>
<feature type="compositionally biased region" description="Polar residues" evidence="11">
    <location>
        <begin position="700"/>
        <end position="709"/>
    </location>
</feature>
<dbReference type="GO" id="GO:0008270">
    <property type="term" value="F:zinc ion binding"/>
    <property type="evidence" value="ECO:0007669"/>
    <property type="project" value="UniProtKB-KW"/>
</dbReference>
<evidence type="ECO:0000256" key="11">
    <source>
        <dbReference type="SAM" id="MobiDB-lite"/>
    </source>
</evidence>
<evidence type="ECO:0000259" key="14">
    <source>
        <dbReference type="PROSITE" id="PS50812"/>
    </source>
</evidence>
<evidence type="ECO:0000256" key="7">
    <source>
        <dbReference type="ARBA" id="ARBA00023117"/>
    </source>
</evidence>
<feature type="domain" description="Bromo" evidence="12">
    <location>
        <begin position="487"/>
        <end position="549"/>
    </location>
</feature>
<dbReference type="InterPro" id="IPR019786">
    <property type="entry name" value="Zinc_finger_PHD-type_CS"/>
</dbReference>
<dbReference type="SUPFAM" id="SSF57903">
    <property type="entry name" value="FYVE/PHD zinc finger"/>
    <property type="match status" value="2"/>
</dbReference>
<feature type="compositionally biased region" description="Polar residues" evidence="11">
    <location>
        <begin position="911"/>
        <end position="921"/>
    </location>
</feature>
<evidence type="ECO:0000256" key="3">
    <source>
        <dbReference type="ARBA" id="ARBA00022737"/>
    </source>
</evidence>
<dbReference type="InterPro" id="IPR001487">
    <property type="entry name" value="Bromodomain"/>
</dbReference>
<proteinExistence type="predicted"/>
<dbReference type="PANTHER" id="PTHR13793">
    <property type="entry name" value="PHD FINGER PROTEINS"/>
    <property type="match status" value="1"/>
</dbReference>
<dbReference type="InterPro" id="IPR019542">
    <property type="entry name" value="Enhancer_polycomb-like_N"/>
</dbReference>
<keyword evidence="1" id="KW-0597">Phosphoprotein</keyword>
<feature type="compositionally biased region" description="Pro residues" evidence="11">
    <location>
        <begin position="653"/>
        <end position="681"/>
    </location>
</feature>
<dbReference type="InterPro" id="IPR018359">
    <property type="entry name" value="Bromodomain_CS"/>
</dbReference>
<evidence type="ECO:0000256" key="6">
    <source>
        <dbReference type="ARBA" id="ARBA00022990"/>
    </source>
</evidence>
<protein>
    <recommendedName>
        <fullName evidence="18">Bromodomain-containing protein</fullName>
    </recommendedName>
</protein>
<dbReference type="Pfam" id="PF10513">
    <property type="entry name" value="EPL1"/>
    <property type="match status" value="1"/>
</dbReference>
<dbReference type="CDD" id="cd05839">
    <property type="entry name" value="PWWP_BRPF"/>
    <property type="match status" value="1"/>
</dbReference>
<evidence type="ECO:0000256" key="10">
    <source>
        <dbReference type="PROSITE-ProRule" id="PRU00146"/>
    </source>
</evidence>
<accession>A0A165H201</accession>
<dbReference type="InterPro" id="IPR000313">
    <property type="entry name" value="PWWP_dom"/>
</dbReference>
<dbReference type="Proteomes" id="UP000077266">
    <property type="component" value="Unassembled WGS sequence"/>
</dbReference>
<dbReference type="SMART" id="SM00297">
    <property type="entry name" value="BROMO"/>
    <property type="match status" value="1"/>
</dbReference>
<evidence type="ECO:0000259" key="13">
    <source>
        <dbReference type="PROSITE" id="PS50016"/>
    </source>
</evidence>
<organism evidence="16 17">
    <name type="scientific">Exidia glandulosa HHB12029</name>
    <dbReference type="NCBI Taxonomy" id="1314781"/>
    <lineage>
        <taxon>Eukaryota</taxon>
        <taxon>Fungi</taxon>
        <taxon>Dikarya</taxon>
        <taxon>Basidiomycota</taxon>
        <taxon>Agaricomycotina</taxon>
        <taxon>Agaricomycetes</taxon>
        <taxon>Auriculariales</taxon>
        <taxon>Exidiaceae</taxon>
        <taxon>Exidia</taxon>
    </lineage>
</organism>
<dbReference type="Pfam" id="PF13832">
    <property type="entry name" value="zf-HC5HC2H_2"/>
    <property type="match status" value="1"/>
</dbReference>
<evidence type="ECO:0000256" key="1">
    <source>
        <dbReference type="ARBA" id="ARBA00022553"/>
    </source>
</evidence>
<dbReference type="CDD" id="cd15492">
    <property type="entry name" value="PHD_BRPF_JADE_like"/>
    <property type="match status" value="1"/>
</dbReference>
<keyword evidence="4 10" id="KW-0863">Zinc-finger</keyword>
<feature type="compositionally biased region" description="Low complexity" evidence="11">
    <location>
        <begin position="721"/>
        <end position="735"/>
    </location>
</feature>